<evidence type="ECO:0000313" key="16">
    <source>
        <dbReference type="EMBL" id="CAA9362748.1"/>
    </source>
</evidence>
<dbReference type="InterPro" id="IPR050068">
    <property type="entry name" value="MurA_subfamily"/>
</dbReference>
<sequence>MHSFLIRGGNRLKGKIEISGSKNSALPILAACLLAEGKTTLKGVPRLSDLDSMAKLIGELGCHVYRHEPTEHTADLPALNGDLDIEVQDERQIEARYDIVKTMRASICVLGPLLAKRGRAVVSIPGGCAIGDRPVDLHVRGLEKLGATFRTENGNMIGEVKGRLKGCRMYLGGAQGPTVLGTINVLCAAALAEGETVLVGAACEPEVVDCAEMLNKMGAKIRGHGTPEIRIEGVDKLVGCEHRIIPDRIECGTFIIAAAITRGELELKNCNLDHLIAVQDRLDEVGVKIRRQNGTIFVSASERIRPAEMTTQPFPGFPTDLQAQLMALLCLGDGMSVITERIFPDRFLHVGELNRMG</sequence>
<evidence type="ECO:0000256" key="13">
    <source>
        <dbReference type="ARBA" id="ARBA00047527"/>
    </source>
</evidence>
<dbReference type="Pfam" id="PF00275">
    <property type="entry name" value="EPSP_synthase"/>
    <property type="match status" value="1"/>
</dbReference>
<dbReference type="GO" id="GO:0008360">
    <property type="term" value="P:regulation of cell shape"/>
    <property type="evidence" value="ECO:0007669"/>
    <property type="project" value="UniProtKB-KW"/>
</dbReference>
<dbReference type="SUPFAM" id="SSF55205">
    <property type="entry name" value="EPT/RTPC-like"/>
    <property type="match status" value="1"/>
</dbReference>
<dbReference type="GO" id="GO:0005737">
    <property type="term" value="C:cytoplasm"/>
    <property type="evidence" value="ECO:0007669"/>
    <property type="project" value="UniProtKB-SubCell"/>
</dbReference>
<dbReference type="GO" id="GO:0008760">
    <property type="term" value="F:UDP-N-acetylglucosamine 1-carboxyvinyltransferase activity"/>
    <property type="evidence" value="ECO:0007669"/>
    <property type="project" value="UniProtKB-UniRule"/>
</dbReference>
<dbReference type="CDD" id="cd01555">
    <property type="entry name" value="UdpNAET"/>
    <property type="match status" value="1"/>
</dbReference>
<evidence type="ECO:0000256" key="4">
    <source>
        <dbReference type="ARBA" id="ARBA00022618"/>
    </source>
</evidence>
<keyword evidence="9" id="KW-0961">Cell wall biogenesis/degradation</keyword>
<dbReference type="NCBIfam" id="NF006873">
    <property type="entry name" value="PRK09369.1"/>
    <property type="match status" value="1"/>
</dbReference>
<dbReference type="Gene3D" id="3.65.10.10">
    <property type="entry name" value="Enolpyruvate transferase domain"/>
    <property type="match status" value="2"/>
</dbReference>
<dbReference type="PANTHER" id="PTHR43783">
    <property type="entry name" value="UDP-N-ACETYLGLUCOSAMINE 1-CARBOXYVINYLTRANSFERASE"/>
    <property type="match status" value="1"/>
</dbReference>
<keyword evidence="8" id="KW-0131">Cell cycle</keyword>
<evidence type="ECO:0000256" key="2">
    <source>
        <dbReference type="ARBA" id="ARBA00004752"/>
    </source>
</evidence>
<evidence type="ECO:0000256" key="6">
    <source>
        <dbReference type="ARBA" id="ARBA00022960"/>
    </source>
</evidence>
<evidence type="ECO:0000256" key="8">
    <source>
        <dbReference type="ARBA" id="ARBA00023306"/>
    </source>
</evidence>
<feature type="domain" description="Enolpyruvate transferase" evidence="15">
    <location>
        <begin position="7"/>
        <end position="357"/>
    </location>
</feature>
<keyword evidence="5 16" id="KW-0808">Transferase</keyword>
<protein>
    <recommendedName>
        <fullName evidence="12 14">UDP-N-acetylglucosamine 1-carboxyvinyltransferase</fullName>
        <ecNumber evidence="11 14">2.5.1.7</ecNumber>
    </recommendedName>
</protein>
<feature type="non-terminal residue" evidence="16">
    <location>
        <position position="357"/>
    </location>
</feature>
<comment type="similarity">
    <text evidence="10">Belongs to the EPSP synthase family. MurA subfamily.</text>
</comment>
<dbReference type="EMBL" id="CADCUC010000661">
    <property type="protein sequence ID" value="CAA9362748.1"/>
    <property type="molecule type" value="Genomic_DNA"/>
</dbReference>
<evidence type="ECO:0000256" key="1">
    <source>
        <dbReference type="ARBA" id="ARBA00004496"/>
    </source>
</evidence>
<dbReference type="InterPro" id="IPR001986">
    <property type="entry name" value="Enolpyruvate_Tfrase_dom"/>
</dbReference>
<evidence type="ECO:0000256" key="3">
    <source>
        <dbReference type="ARBA" id="ARBA00022490"/>
    </source>
</evidence>
<comment type="catalytic activity">
    <reaction evidence="13">
        <text>phosphoenolpyruvate + UDP-N-acetyl-alpha-D-glucosamine = UDP-N-acetyl-3-O-(1-carboxyvinyl)-alpha-D-glucosamine + phosphate</text>
        <dbReference type="Rhea" id="RHEA:18681"/>
        <dbReference type="ChEBI" id="CHEBI:43474"/>
        <dbReference type="ChEBI" id="CHEBI:57705"/>
        <dbReference type="ChEBI" id="CHEBI:58702"/>
        <dbReference type="ChEBI" id="CHEBI:68483"/>
        <dbReference type="EC" id="2.5.1.7"/>
    </reaction>
</comment>
<reference evidence="16" key="1">
    <citation type="submission" date="2020-02" db="EMBL/GenBank/DDBJ databases">
        <authorList>
            <person name="Meier V. D."/>
        </authorList>
    </citation>
    <scope>NUCLEOTIDE SEQUENCE</scope>
    <source>
        <strain evidence="16">AVDCRST_MAG90</strain>
    </source>
</reference>
<dbReference type="PANTHER" id="PTHR43783:SF1">
    <property type="entry name" value="UDP-N-ACETYLGLUCOSAMINE 1-CARBOXYVINYLTRANSFERASE"/>
    <property type="match status" value="1"/>
</dbReference>
<evidence type="ECO:0000256" key="14">
    <source>
        <dbReference type="NCBIfam" id="TIGR01072"/>
    </source>
</evidence>
<dbReference type="GO" id="GO:0051301">
    <property type="term" value="P:cell division"/>
    <property type="evidence" value="ECO:0007669"/>
    <property type="project" value="UniProtKB-KW"/>
</dbReference>
<dbReference type="GO" id="GO:0019277">
    <property type="term" value="P:UDP-N-acetylgalactosamine biosynthetic process"/>
    <property type="evidence" value="ECO:0007669"/>
    <property type="project" value="InterPro"/>
</dbReference>
<evidence type="ECO:0000256" key="10">
    <source>
        <dbReference type="ARBA" id="ARBA00038367"/>
    </source>
</evidence>
<accession>A0A6J4ML58</accession>
<name>A0A6J4ML58_9HYPH</name>
<dbReference type="InterPro" id="IPR036968">
    <property type="entry name" value="Enolpyruvate_Tfrase_sf"/>
</dbReference>
<dbReference type="InterPro" id="IPR005750">
    <property type="entry name" value="UDP_GlcNAc_COvinyl_MurA"/>
</dbReference>
<gene>
    <name evidence="16" type="ORF">AVDCRST_MAG90-3134</name>
</gene>
<evidence type="ECO:0000256" key="9">
    <source>
        <dbReference type="ARBA" id="ARBA00023316"/>
    </source>
</evidence>
<evidence type="ECO:0000259" key="15">
    <source>
        <dbReference type="Pfam" id="PF00275"/>
    </source>
</evidence>
<dbReference type="AlphaFoldDB" id="A0A6J4ML58"/>
<keyword evidence="6" id="KW-0133">Cell shape</keyword>
<dbReference type="EC" id="2.5.1.7" evidence="11 14"/>
<dbReference type="GO" id="GO:0071555">
    <property type="term" value="P:cell wall organization"/>
    <property type="evidence" value="ECO:0007669"/>
    <property type="project" value="UniProtKB-KW"/>
</dbReference>
<evidence type="ECO:0000256" key="11">
    <source>
        <dbReference type="ARBA" id="ARBA00039108"/>
    </source>
</evidence>
<keyword evidence="3" id="KW-0963">Cytoplasm</keyword>
<keyword evidence="7" id="KW-0573">Peptidoglycan synthesis</keyword>
<organism evidence="16">
    <name type="scientific">uncultured Microvirga sp</name>
    <dbReference type="NCBI Taxonomy" id="412392"/>
    <lineage>
        <taxon>Bacteria</taxon>
        <taxon>Pseudomonadati</taxon>
        <taxon>Pseudomonadota</taxon>
        <taxon>Alphaproteobacteria</taxon>
        <taxon>Hyphomicrobiales</taxon>
        <taxon>Methylobacteriaceae</taxon>
        <taxon>Microvirga</taxon>
        <taxon>environmental samples</taxon>
    </lineage>
</organism>
<comment type="pathway">
    <text evidence="2">Cell wall biogenesis; peptidoglycan biosynthesis.</text>
</comment>
<evidence type="ECO:0000256" key="5">
    <source>
        <dbReference type="ARBA" id="ARBA00022679"/>
    </source>
</evidence>
<dbReference type="InterPro" id="IPR013792">
    <property type="entry name" value="RNA3'P_cycl/enolpyr_Trfase_a/b"/>
</dbReference>
<evidence type="ECO:0000256" key="7">
    <source>
        <dbReference type="ARBA" id="ARBA00022984"/>
    </source>
</evidence>
<comment type="subcellular location">
    <subcellularLocation>
        <location evidence="1">Cytoplasm</location>
    </subcellularLocation>
</comment>
<dbReference type="GO" id="GO:0009252">
    <property type="term" value="P:peptidoglycan biosynthetic process"/>
    <property type="evidence" value="ECO:0007669"/>
    <property type="project" value="UniProtKB-UniRule"/>
</dbReference>
<dbReference type="NCBIfam" id="TIGR01072">
    <property type="entry name" value="murA"/>
    <property type="match status" value="1"/>
</dbReference>
<keyword evidence="4" id="KW-0132">Cell division</keyword>
<proteinExistence type="inferred from homology"/>
<evidence type="ECO:0000256" key="12">
    <source>
        <dbReference type="ARBA" id="ARBA00039754"/>
    </source>
</evidence>